<keyword evidence="3" id="KW-0670">Pyruvate</keyword>
<gene>
    <name evidence="3" type="ORF">U27_02178</name>
</gene>
<dbReference type="eggNOG" id="COG1014">
    <property type="taxonomic scope" value="Bacteria"/>
</dbReference>
<dbReference type="InterPro" id="IPR011894">
    <property type="entry name" value="PorC_KorC"/>
</dbReference>
<dbReference type="HOGENOM" id="CLU_087284_2_0_0"/>
<evidence type="ECO:0000313" key="3">
    <source>
        <dbReference type="EMBL" id="GAK55346.1"/>
    </source>
</evidence>
<evidence type="ECO:0000313" key="4">
    <source>
        <dbReference type="Proteomes" id="UP000030661"/>
    </source>
</evidence>
<reference evidence="3 4" key="1">
    <citation type="journal article" date="2015" name="PeerJ">
        <title>First genomic representation of candidate bacterial phylum KSB3 points to enhanced environmental sensing as a trigger of wastewater bulking.</title>
        <authorList>
            <person name="Sekiguchi Y."/>
            <person name="Ohashi A."/>
            <person name="Parks D.H."/>
            <person name="Yamauchi T."/>
            <person name="Tyson G.W."/>
            <person name="Hugenholtz P."/>
        </authorList>
    </citation>
    <scope>NUCLEOTIDE SEQUENCE [LARGE SCALE GENOMIC DNA]</scope>
</reference>
<protein>
    <submittedName>
        <fullName evidence="3">Pyruvate ferredoxin oxidoreductase, gamma subunit</fullName>
    </submittedName>
</protein>
<dbReference type="InterPro" id="IPR019752">
    <property type="entry name" value="Pyrv/ketoisovalerate_OxRed_cat"/>
</dbReference>
<dbReference type="GO" id="GO:0016625">
    <property type="term" value="F:oxidoreductase activity, acting on the aldehyde or oxo group of donors, iron-sulfur protein as acceptor"/>
    <property type="evidence" value="ECO:0007669"/>
    <property type="project" value="InterPro"/>
</dbReference>
<feature type="domain" description="Pyruvate/ketoisovalerate oxidoreductase catalytic" evidence="2">
    <location>
        <begin position="10"/>
        <end position="182"/>
    </location>
</feature>
<accession>A0A0S6WA20</accession>
<evidence type="ECO:0000259" key="2">
    <source>
        <dbReference type="Pfam" id="PF01558"/>
    </source>
</evidence>
<dbReference type="PANTHER" id="PTHR43366:SF1">
    <property type="entry name" value="PYRUVATE SYNTHASE SUBUNIT PORC"/>
    <property type="match status" value="1"/>
</dbReference>
<proteinExistence type="predicted"/>
<name>A0A0S6WA20_VECG1</name>
<dbReference type="STRING" id="1499967.U27_02178"/>
<dbReference type="SUPFAM" id="SSF53323">
    <property type="entry name" value="Pyruvate-ferredoxin oxidoreductase, PFOR, domain III"/>
    <property type="match status" value="1"/>
</dbReference>
<sequence length="188" mass="20489">MIEIRWHGRGGQGTVTAAKMLADASLQGGKYVQASPEYGAERMGAPLRAFNRISDEEIFLHCSITNPDIVVVVDPSLVTQAAVTEGVKDSTTFVVNSPLSAQEVRKLLKFNAGKVFTVDATKIALETFGRNIPNTPMLGALIQVTQILEKDTLVTQLKKSLQKKFGDKVVQQNVNAVERAFQEVTSDE</sequence>
<dbReference type="Gene3D" id="3.40.920.10">
    <property type="entry name" value="Pyruvate-ferredoxin oxidoreductase, PFOR, domain III"/>
    <property type="match status" value="1"/>
</dbReference>
<dbReference type="InterPro" id="IPR051626">
    <property type="entry name" value="Oxidoreductase_gamma_subunit"/>
</dbReference>
<dbReference type="NCBIfam" id="TIGR02175">
    <property type="entry name" value="PorC_KorC"/>
    <property type="match status" value="1"/>
</dbReference>
<dbReference type="PANTHER" id="PTHR43366">
    <property type="entry name" value="PYRUVATE SYNTHASE SUBUNIT PORC"/>
    <property type="match status" value="1"/>
</dbReference>
<dbReference type="InterPro" id="IPR002869">
    <property type="entry name" value="Pyrv_flavodox_OxRed_cen"/>
</dbReference>
<dbReference type="Pfam" id="PF01558">
    <property type="entry name" value="POR"/>
    <property type="match status" value="1"/>
</dbReference>
<dbReference type="Proteomes" id="UP000030661">
    <property type="component" value="Unassembled WGS sequence"/>
</dbReference>
<keyword evidence="4" id="KW-1185">Reference proteome</keyword>
<keyword evidence="1" id="KW-0560">Oxidoreductase</keyword>
<dbReference type="AlphaFoldDB" id="A0A0S6WA20"/>
<evidence type="ECO:0000256" key="1">
    <source>
        <dbReference type="ARBA" id="ARBA00023002"/>
    </source>
</evidence>
<dbReference type="EMBL" id="DF820463">
    <property type="protein sequence ID" value="GAK55346.1"/>
    <property type="molecule type" value="Genomic_DNA"/>
</dbReference>
<organism evidence="3 4">
    <name type="scientific">Vecturithrix granuli</name>
    <dbReference type="NCBI Taxonomy" id="1499967"/>
    <lineage>
        <taxon>Bacteria</taxon>
        <taxon>Candidatus Moduliflexota</taxon>
        <taxon>Candidatus Vecturitrichia</taxon>
        <taxon>Candidatus Vecturitrichales</taxon>
        <taxon>Candidatus Vecturitrichaceae</taxon>
        <taxon>Candidatus Vecturithrix</taxon>
    </lineage>
</organism>